<dbReference type="GO" id="GO:0007018">
    <property type="term" value="P:microtubule-based movement"/>
    <property type="evidence" value="ECO:0007669"/>
    <property type="project" value="InterPro"/>
</dbReference>
<feature type="domain" description="Dynein heavy chain ATP-binding dynein motor region" evidence="1">
    <location>
        <begin position="6"/>
        <end position="131"/>
    </location>
</feature>
<dbReference type="PANTHER" id="PTHR22878">
    <property type="entry name" value="DYNEIN HEAVY CHAIN 6, AXONEMAL-LIKE-RELATED"/>
    <property type="match status" value="1"/>
</dbReference>
<dbReference type="PANTHER" id="PTHR22878:SF66">
    <property type="entry name" value="DYNEIN AXONEMAL HEAVY CHAIN 7"/>
    <property type="match status" value="1"/>
</dbReference>
<proteinExistence type="predicted"/>
<dbReference type="InterPro" id="IPR027417">
    <property type="entry name" value="P-loop_NTPase"/>
</dbReference>
<dbReference type="Gene3D" id="3.40.50.300">
    <property type="entry name" value="P-loop containing nucleotide triphosphate hydrolases"/>
    <property type="match status" value="1"/>
</dbReference>
<dbReference type="Ensembl" id="ENSSGRT00000109047.1">
    <property type="protein sequence ID" value="ENSSGRP00000102550.1"/>
    <property type="gene ID" value="ENSSGRG00000050970.1"/>
</dbReference>
<dbReference type="GO" id="GO:0051959">
    <property type="term" value="F:dynein light intermediate chain binding"/>
    <property type="evidence" value="ECO:0007669"/>
    <property type="project" value="InterPro"/>
</dbReference>
<dbReference type="InParanoid" id="A0A672SN70"/>
<dbReference type="InterPro" id="IPR035706">
    <property type="entry name" value="AAA_9"/>
</dbReference>
<reference evidence="2" key="2">
    <citation type="submission" date="2025-09" db="UniProtKB">
        <authorList>
            <consortium name="Ensembl"/>
        </authorList>
    </citation>
    <scope>IDENTIFICATION</scope>
</reference>
<dbReference type="OMA" id="REYLIMQ"/>
<reference evidence="2" key="1">
    <citation type="submission" date="2025-08" db="UniProtKB">
        <authorList>
            <consortium name="Ensembl"/>
        </authorList>
    </citation>
    <scope>IDENTIFICATION</scope>
</reference>
<dbReference type="GO" id="GO:0045505">
    <property type="term" value="F:dynein intermediate chain binding"/>
    <property type="evidence" value="ECO:0007669"/>
    <property type="project" value="InterPro"/>
</dbReference>
<accession>A0A672SN70</accession>
<evidence type="ECO:0000313" key="2">
    <source>
        <dbReference type="Ensembl" id="ENSSGRP00000102550.1"/>
    </source>
</evidence>
<dbReference type="GO" id="GO:0030286">
    <property type="term" value="C:dynein complex"/>
    <property type="evidence" value="ECO:0007669"/>
    <property type="project" value="InterPro"/>
</dbReference>
<sequence length="239" mass="27284">MKGSLRRQASPYVCIRLGDSTIEYAPDFRFYITTKLRNPHYLPEVSVTLLNFMITPEGMQDQLLGIVVARERPDLEEEKQALLVQGAENKRQLKEIEDKILEVLSASEGNILEDETAVQILSSSKVLANEISEKQAIAEVTELKIDQTRLGYTPIAVHSAILFFSIADLANIEPMYQYSLTWFINLFILSIDNSQKNDILEQRYSVTTDIIFKLCLLCNWTFHVLYHALKSQSCSYKAL</sequence>
<dbReference type="Gene3D" id="1.10.8.1220">
    <property type="match status" value="1"/>
</dbReference>
<evidence type="ECO:0000259" key="1">
    <source>
        <dbReference type="Pfam" id="PF12781"/>
    </source>
</evidence>
<dbReference type="Pfam" id="PF12781">
    <property type="entry name" value="AAA_9"/>
    <property type="match status" value="1"/>
</dbReference>
<dbReference type="Proteomes" id="UP000472262">
    <property type="component" value="Unassembled WGS sequence"/>
</dbReference>
<protein>
    <recommendedName>
        <fullName evidence="1">Dynein heavy chain ATP-binding dynein motor region domain-containing protein</fullName>
    </recommendedName>
</protein>
<keyword evidence="3" id="KW-1185">Reference proteome</keyword>
<evidence type="ECO:0000313" key="3">
    <source>
        <dbReference type="Proteomes" id="UP000472262"/>
    </source>
</evidence>
<organism evidence="2 3">
    <name type="scientific">Sinocyclocheilus grahami</name>
    <name type="common">Dianchi golden-line fish</name>
    <name type="synonym">Barbus grahami</name>
    <dbReference type="NCBI Taxonomy" id="75366"/>
    <lineage>
        <taxon>Eukaryota</taxon>
        <taxon>Metazoa</taxon>
        <taxon>Chordata</taxon>
        <taxon>Craniata</taxon>
        <taxon>Vertebrata</taxon>
        <taxon>Euteleostomi</taxon>
        <taxon>Actinopterygii</taxon>
        <taxon>Neopterygii</taxon>
        <taxon>Teleostei</taxon>
        <taxon>Ostariophysi</taxon>
        <taxon>Cypriniformes</taxon>
        <taxon>Cyprinidae</taxon>
        <taxon>Cyprininae</taxon>
        <taxon>Sinocyclocheilus</taxon>
    </lineage>
</organism>
<dbReference type="Gene3D" id="6.10.140.1060">
    <property type="match status" value="1"/>
</dbReference>
<name>A0A672SN70_SINGR</name>
<dbReference type="InterPro" id="IPR026983">
    <property type="entry name" value="DHC"/>
</dbReference>
<dbReference type="AlphaFoldDB" id="A0A672SN70"/>